<feature type="domain" description="RRM" evidence="8">
    <location>
        <begin position="839"/>
        <end position="925"/>
    </location>
</feature>
<proteinExistence type="predicted"/>
<feature type="compositionally biased region" description="Basic and acidic residues" evidence="7">
    <location>
        <begin position="699"/>
        <end position="712"/>
    </location>
</feature>
<feature type="region of interest" description="Disordered" evidence="7">
    <location>
        <begin position="686"/>
        <end position="837"/>
    </location>
</feature>
<dbReference type="Proteomes" id="UP001259832">
    <property type="component" value="Unassembled WGS sequence"/>
</dbReference>
<feature type="region of interest" description="Disordered" evidence="7">
    <location>
        <begin position="625"/>
        <end position="645"/>
    </location>
</feature>
<reference evidence="9" key="1">
    <citation type="submission" date="2023-08" db="EMBL/GenBank/DDBJ databases">
        <title>Reference Genome Resource for the Citrus Pathogen Phytophthora citrophthora.</title>
        <authorList>
            <person name="Moller H."/>
            <person name="Coetzee B."/>
            <person name="Rose L.J."/>
            <person name="Van Niekerk J.M."/>
        </authorList>
    </citation>
    <scope>NUCLEOTIDE SEQUENCE</scope>
    <source>
        <strain evidence="9">STE-U-9442</strain>
    </source>
</reference>
<evidence type="ECO:0000256" key="4">
    <source>
        <dbReference type="ARBA" id="ARBA00023187"/>
    </source>
</evidence>
<dbReference type="GO" id="GO:0003723">
    <property type="term" value="F:RNA binding"/>
    <property type="evidence" value="ECO:0007669"/>
    <property type="project" value="UniProtKB-UniRule"/>
</dbReference>
<dbReference type="SUPFAM" id="SSF54928">
    <property type="entry name" value="RNA-binding domain, RBD"/>
    <property type="match status" value="1"/>
</dbReference>
<feature type="compositionally biased region" description="Basic and acidic residues" evidence="7">
    <location>
        <begin position="805"/>
        <end position="830"/>
    </location>
</feature>
<evidence type="ECO:0000256" key="5">
    <source>
        <dbReference type="ARBA" id="ARBA00023242"/>
    </source>
</evidence>
<keyword evidence="2" id="KW-0507">mRNA processing</keyword>
<protein>
    <submittedName>
        <fullName evidence="9">DNA-damage-repair/toleration protein</fullName>
    </submittedName>
</protein>
<feature type="compositionally biased region" description="Polar residues" evidence="7">
    <location>
        <begin position="39"/>
        <end position="52"/>
    </location>
</feature>
<dbReference type="PANTHER" id="PTHR13288:SF8">
    <property type="entry name" value="SPLICING FACTOR 45"/>
    <property type="match status" value="1"/>
</dbReference>
<dbReference type="FunFam" id="3.30.70.330:FF:000382">
    <property type="entry name" value="G-patch domain-containing protein"/>
    <property type="match status" value="1"/>
</dbReference>
<evidence type="ECO:0000256" key="2">
    <source>
        <dbReference type="ARBA" id="ARBA00022664"/>
    </source>
</evidence>
<accession>A0AAD9GIS4</accession>
<dbReference type="InterPro" id="IPR035979">
    <property type="entry name" value="RBD_domain_sf"/>
</dbReference>
<dbReference type="Pfam" id="PF00076">
    <property type="entry name" value="RRM_1"/>
    <property type="match status" value="1"/>
</dbReference>
<gene>
    <name evidence="9" type="ORF">P3T76_008566</name>
</gene>
<dbReference type="InterPro" id="IPR003954">
    <property type="entry name" value="RRM_euk-type"/>
</dbReference>
<keyword evidence="10" id="KW-1185">Reference proteome</keyword>
<evidence type="ECO:0000259" key="8">
    <source>
        <dbReference type="PROSITE" id="PS50102"/>
    </source>
</evidence>
<name>A0AAD9GIS4_9STRA</name>
<comment type="subcellular location">
    <subcellularLocation>
        <location evidence="1">Nucleus</location>
    </subcellularLocation>
</comment>
<dbReference type="InterPro" id="IPR012677">
    <property type="entry name" value="Nucleotide-bd_a/b_plait_sf"/>
</dbReference>
<dbReference type="InterPro" id="IPR034653">
    <property type="entry name" value="SPF45_RRM"/>
</dbReference>
<dbReference type="InterPro" id="IPR040052">
    <property type="entry name" value="RBM17"/>
</dbReference>
<keyword evidence="3 6" id="KW-0694">RNA-binding</keyword>
<dbReference type="SMART" id="SM00360">
    <property type="entry name" value="RRM"/>
    <property type="match status" value="1"/>
</dbReference>
<keyword evidence="5" id="KW-0539">Nucleus</keyword>
<sequence length="936" mass="103494">MVQAMALSPRYARVGAEESRDDLALVRHGSGKFSPSDLPRSQATQRSFTTEDLPSAKSLVTMSDAVVETKKRSGSDIFESSRMAIIKGIQGVGLDKMVNTMQNAFTPDDSERVLRAEWLVVETEEEQLQQLQEVVHKLQKAFKFSNRLRTLVKLANSTLAKCDELVERSQTHLEQCNLMFAQCFNEIATLTDYLSKLREAVIPPLQDKDHNEEKKNARRAEWALARMAQSAQSMVSEMRESLDELDDLTTECTKLMVQSITLLHMRGRSADFSGTGVAAGAAGVVAGAVVGVAGVVAAPATSGLSVPISLAGKSLFLSGIAALTPSSIMLSRQSQQLNGLSSLVVNLKSCLEIMNQKREEMAVAFAAVEGLDLDIKQATDFCQDAIELETSIYESSWGFIEDISVKLMTLNQSVELFQASPSIWHFCKSEDAMYQKVHNLLLMDLYADLPLAKGAKASSALDADGKPKTSLSSTSSVWASTPLMVPQAAKNKANNRLPAVTTSMLPAALAAGRGKSPVRSAVSLAFKPASVVRRTTASQVFQKQQETEQKKVRPAGGGLGYVAATEVKVTHVHQQKLQEKEVEVEVEAAGGHFFQATYRDEYQPARPNSYELYCKEREDRKKMEEVKKELGRRQREQERESKLEREQLAKDLAEGRAPALRLQAPAGRGRGMTMPAWMRKKIEENAAVAASQPEDEDVGREHESKSSEKHVSSIEGQFEDAEGPQGLGFSIKDIRHTLSPGAPSVVSQSRVRNSGHQDIRDNPPTPTLDEFGREIRQKEIEQEPKRKHEDKRYDDRRLISSSVDKNQHETSENRPSTEKRRRTSGWDRRSPPKAPLTSRVVLLQNMVGPGEVDDELQEEVKGECSETYGPVTKCTIYEVTGRIPAEEAVRIFVQFKNAEDATKALAGLNGRFFGGRKVKAVYYDEGKFGRMDLISQ</sequence>
<dbReference type="PANTHER" id="PTHR13288">
    <property type="entry name" value="SPLICING FACTOR 45 SPF45"/>
    <property type="match status" value="1"/>
</dbReference>
<comment type="caution">
    <text evidence="9">The sequence shown here is derived from an EMBL/GenBank/DDBJ whole genome shotgun (WGS) entry which is preliminary data.</text>
</comment>
<dbReference type="SMART" id="SM00361">
    <property type="entry name" value="RRM_1"/>
    <property type="match status" value="1"/>
</dbReference>
<evidence type="ECO:0000256" key="3">
    <source>
        <dbReference type="ARBA" id="ARBA00022884"/>
    </source>
</evidence>
<dbReference type="AlphaFoldDB" id="A0AAD9GIS4"/>
<evidence type="ECO:0000256" key="7">
    <source>
        <dbReference type="SAM" id="MobiDB-lite"/>
    </source>
</evidence>
<evidence type="ECO:0000313" key="10">
    <source>
        <dbReference type="Proteomes" id="UP001259832"/>
    </source>
</evidence>
<dbReference type="GO" id="GO:0045292">
    <property type="term" value="P:mRNA cis splicing, via spliceosome"/>
    <property type="evidence" value="ECO:0007669"/>
    <property type="project" value="InterPro"/>
</dbReference>
<dbReference type="InterPro" id="IPR000504">
    <property type="entry name" value="RRM_dom"/>
</dbReference>
<feature type="region of interest" description="Disordered" evidence="7">
    <location>
        <begin position="28"/>
        <end position="52"/>
    </location>
</feature>
<dbReference type="Gene3D" id="3.30.70.330">
    <property type="match status" value="1"/>
</dbReference>
<organism evidence="9 10">
    <name type="scientific">Phytophthora citrophthora</name>
    <dbReference type="NCBI Taxonomy" id="4793"/>
    <lineage>
        <taxon>Eukaryota</taxon>
        <taxon>Sar</taxon>
        <taxon>Stramenopiles</taxon>
        <taxon>Oomycota</taxon>
        <taxon>Peronosporomycetes</taxon>
        <taxon>Peronosporales</taxon>
        <taxon>Peronosporaceae</taxon>
        <taxon>Phytophthora</taxon>
    </lineage>
</organism>
<evidence type="ECO:0000256" key="1">
    <source>
        <dbReference type="ARBA" id="ARBA00004123"/>
    </source>
</evidence>
<dbReference type="GO" id="GO:0071011">
    <property type="term" value="C:precatalytic spliceosome"/>
    <property type="evidence" value="ECO:0007669"/>
    <property type="project" value="TreeGrafter"/>
</dbReference>
<dbReference type="EMBL" id="JASMQC010000016">
    <property type="protein sequence ID" value="KAK1939182.1"/>
    <property type="molecule type" value="Genomic_DNA"/>
</dbReference>
<feature type="compositionally biased region" description="Polar residues" evidence="7">
    <location>
        <begin position="745"/>
        <end position="754"/>
    </location>
</feature>
<feature type="compositionally biased region" description="Basic and acidic residues" evidence="7">
    <location>
        <begin position="770"/>
        <end position="798"/>
    </location>
</feature>
<dbReference type="CDD" id="cd12647">
    <property type="entry name" value="RRM_UHM_SPF45"/>
    <property type="match status" value="1"/>
</dbReference>
<evidence type="ECO:0000313" key="9">
    <source>
        <dbReference type="EMBL" id="KAK1939182.1"/>
    </source>
</evidence>
<evidence type="ECO:0000256" key="6">
    <source>
        <dbReference type="PROSITE-ProRule" id="PRU00176"/>
    </source>
</evidence>
<keyword evidence="4" id="KW-0508">mRNA splicing</keyword>
<dbReference type="PROSITE" id="PS50102">
    <property type="entry name" value="RRM"/>
    <property type="match status" value="1"/>
</dbReference>